<feature type="transmembrane region" description="Helical" evidence="9">
    <location>
        <begin position="304"/>
        <end position="324"/>
    </location>
</feature>
<keyword evidence="4 8" id="KW-0762">Sugar transport</keyword>
<comment type="function">
    <text evidence="8">The phosphoenolpyruvate-dependent sugar phosphotransferase system (PTS), a major carbohydrate active -transport system, catalyzes the phosphorylation of incoming sugar substrates concomitant with their translocation across the cell membrane.</text>
</comment>
<dbReference type="PANTHER" id="PTHR33989:SF4">
    <property type="entry name" value="PTS SYSTEM N,N'-DIACETYLCHITOBIOSE-SPECIFIC EIIC COMPONENT"/>
    <property type="match status" value="1"/>
</dbReference>
<dbReference type="Proteomes" id="UP000512286">
    <property type="component" value="Chromosome"/>
</dbReference>
<feature type="transmembrane region" description="Helical" evidence="9">
    <location>
        <begin position="344"/>
        <end position="366"/>
    </location>
</feature>
<dbReference type="AlphaFoldDB" id="A0A7D7ACT6"/>
<evidence type="ECO:0000256" key="8">
    <source>
        <dbReference type="PIRNR" id="PIRNR006351"/>
    </source>
</evidence>
<dbReference type="InterPro" id="IPR004796">
    <property type="entry name" value="PTS_IIC_cello"/>
</dbReference>
<keyword evidence="7 8" id="KW-0472">Membrane</keyword>
<evidence type="ECO:0000313" key="12">
    <source>
        <dbReference type="Proteomes" id="UP000512286"/>
    </source>
</evidence>
<accession>A0A7D7ACT6</accession>
<proteinExistence type="predicted"/>
<dbReference type="GO" id="GO:0005886">
    <property type="term" value="C:plasma membrane"/>
    <property type="evidence" value="ECO:0007669"/>
    <property type="project" value="UniProtKB-SubCell"/>
</dbReference>
<dbReference type="PIRSF" id="PIRSF006351">
    <property type="entry name" value="PTS_EIIC-Cellobiose"/>
    <property type="match status" value="1"/>
</dbReference>
<keyword evidence="2 8" id="KW-0813">Transport</keyword>
<reference evidence="11 12" key="1">
    <citation type="submission" date="2020-07" db="EMBL/GenBank/DDBJ databases">
        <title>Electron transfer.</title>
        <authorList>
            <person name="Huang L."/>
            <person name="Liu X."/>
            <person name="Zhou S."/>
        </authorList>
    </citation>
    <scope>NUCLEOTIDE SEQUENCE [LARGE SCALE GENOMIC DNA]</scope>
    <source>
        <strain evidence="11 12">Lx1</strain>
    </source>
</reference>
<evidence type="ECO:0000256" key="9">
    <source>
        <dbReference type="SAM" id="Phobius"/>
    </source>
</evidence>
<feature type="transmembrane region" description="Helical" evidence="9">
    <location>
        <begin position="116"/>
        <end position="133"/>
    </location>
</feature>
<dbReference type="InterPro" id="IPR051088">
    <property type="entry name" value="PTS_Sugar-EIIC/EIIB"/>
</dbReference>
<organism evidence="11 12">
    <name type="scientific">Clostridium intestinale</name>
    <dbReference type="NCBI Taxonomy" id="36845"/>
    <lineage>
        <taxon>Bacteria</taxon>
        <taxon>Bacillati</taxon>
        <taxon>Bacillota</taxon>
        <taxon>Clostridia</taxon>
        <taxon>Eubacteriales</taxon>
        <taxon>Clostridiaceae</taxon>
        <taxon>Clostridium</taxon>
    </lineage>
</organism>
<gene>
    <name evidence="11" type="ORF">HZF06_20540</name>
</gene>
<dbReference type="GO" id="GO:0008982">
    <property type="term" value="F:protein-N(PI)-phosphohistidine-sugar phosphotransferase activity"/>
    <property type="evidence" value="ECO:0007669"/>
    <property type="project" value="UniProtKB-UniRule"/>
</dbReference>
<feature type="transmembrane region" description="Helical" evidence="9">
    <location>
        <begin position="153"/>
        <end position="172"/>
    </location>
</feature>
<evidence type="ECO:0000256" key="1">
    <source>
        <dbReference type="ARBA" id="ARBA00004651"/>
    </source>
</evidence>
<evidence type="ECO:0000256" key="6">
    <source>
        <dbReference type="ARBA" id="ARBA00022989"/>
    </source>
</evidence>
<dbReference type="InterPro" id="IPR003352">
    <property type="entry name" value="PTS_EIIC"/>
</dbReference>
<evidence type="ECO:0000259" key="10">
    <source>
        <dbReference type="PROSITE" id="PS51105"/>
    </source>
</evidence>
<evidence type="ECO:0000256" key="2">
    <source>
        <dbReference type="ARBA" id="ARBA00022448"/>
    </source>
</evidence>
<comment type="subcellular location">
    <subcellularLocation>
        <location evidence="1">Cell membrane</location>
        <topology evidence="1">Multi-pass membrane protein</topology>
    </subcellularLocation>
</comment>
<evidence type="ECO:0000256" key="3">
    <source>
        <dbReference type="ARBA" id="ARBA00022475"/>
    </source>
</evidence>
<dbReference type="Pfam" id="PF02378">
    <property type="entry name" value="PTS_EIIC"/>
    <property type="match status" value="1"/>
</dbReference>
<sequence>MEGIKLNKLEAVMERLLVPIATKLNAQRHVCAVRDAFILTFPITMAGAIIVLLNFVVLSPDGFIASLLHLGDIFPNLSSAQAIFSPVLRGSNDILALMIVFLVGRNVALALKGDDLLAGLTSFSVYFIVYQPAKSFEGVAGNYISTQYFNAQGLFVALIVGLIVGELVTKLGKSEKLQITMPEQVPPAVARSFKILIPIIMVTVLFAVINYLITLVYADGLHALVYKVIQAPLTGLSNSVVTVIILAVVSNFLWILGIHGPNTIAAIRDTMFAEANNANLAYVNAHGSAWGAPYTATWALNDAFANYGGSGCTLGLIIAVFLVSKRADYKDIIKLSVAPGLFNINEPIVFGLPVVLNPMLIIPFILAPVVNILIGYTFISLGIIPPIAYGVPWTTPGPLIAFLGSGANFGALLVGFLCLAAATVVYLPFIMAANKTVGGSEEATM</sequence>
<dbReference type="EMBL" id="CP059378">
    <property type="protein sequence ID" value="QLY79404.1"/>
    <property type="molecule type" value="Genomic_DNA"/>
</dbReference>
<protein>
    <recommendedName>
        <fullName evidence="8">Permease IIC component</fullName>
    </recommendedName>
</protein>
<dbReference type="PROSITE" id="PS51105">
    <property type="entry name" value="PTS_EIIC_TYPE_3"/>
    <property type="match status" value="1"/>
</dbReference>
<evidence type="ECO:0000256" key="7">
    <source>
        <dbReference type="ARBA" id="ARBA00023136"/>
    </source>
</evidence>
<dbReference type="InterPro" id="IPR004501">
    <property type="entry name" value="PTS_EIIC_3"/>
</dbReference>
<dbReference type="KEGG" id="cint:HZF06_20540"/>
<name>A0A7D7ACT6_9CLOT</name>
<dbReference type="NCBIfam" id="TIGR00410">
    <property type="entry name" value="lacE"/>
    <property type="match status" value="1"/>
</dbReference>
<evidence type="ECO:0000256" key="5">
    <source>
        <dbReference type="ARBA" id="ARBA00022692"/>
    </source>
</evidence>
<dbReference type="PANTHER" id="PTHR33989">
    <property type="match status" value="1"/>
</dbReference>
<dbReference type="GO" id="GO:1902815">
    <property type="term" value="P:N,N'-diacetylchitobiose import"/>
    <property type="evidence" value="ECO:0007669"/>
    <property type="project" value="TreeGrafter"/>
</dbReference>
<keyword evidence="5 9" id="KW-0812">Transmembrane</keyword>
<feature type="transmembrane region" description="Helical" evidence="9">
    <location>
        <begin position="399"/>
        <end position="427"/>
    </location>
</feature>
<evidence type="ECO:0000313" key="11">
    <source>
        <dbReference type="EMBL" id="QLY79404.1"/>
    </source>
</evidence>
<evidence type="ECO:0000256" key="4">
    <source>
        <dbReference type="ARBA" id="ARBA00022597"/>
    </source>
</evidence>
<feature type="transmembrane region" description="Helical" evidence="9">
    <location>
        <begin position="238"/>
        <end position="258"/>
    </location>
</feature>
<feature type="transmembrane region" description="Helical" evidence="9">
    <location>
        <begin position="373"/>
        <end position="393"/>
    </location>
</feature>
<feature type="transmembrane region" description="Helical" evidence="9">
    <location>
        <begin position="36"/>
        <end position="58"/>
    </location>
</feature>
<dbReference type="GO" id="GO:0009401">
    <property type="term" value="P:phosphoenolpyruvate-dependent sugar phosphotransferase system"/>
    <property type="evidence" value="ECO:0007669"/>
    <property type="project" value="InterPro"/>
</dbReference>
<feature type="transmembrane region" description="Helical" evidence="9">
    <location>
        <begin position="193"/>
        <end position="218"/>
    </location>
</feature>
<feature type="domain" description="PTS EIIC type-3" evidence="10">
    <location>
        <begin position="13"/>
        <end position="429"/>
    </location>
</feature>
<keyword evidence="6 9" id="KW-1133">Transmembrane helix</keyword>
<keyword evidence="3 8" id="KW-1003">Cell membrane</keyword>